<protein>
    <submittedName>
        <fullName evidence="2">Uncharacterized protein</fullName>
    </submittedName>
</protein>
<keyword evidence="4" id="KW-1185">Reference proteome</keyword>
<evidence type="ECO:0000313" key="1">
    <source>
        <dbReference type="EMBL" id="CAB4279564.1"/>
    </source>
</evidence>
<dbReference type="EMBL" id="CAEKKB010000005">
    <property type="protein sequence ID" value="CAB4310017.1"/>
    <property type="molecule type" value="Genomic_DNA"/>
</dbReference>
<dbReference type="Proteomes" id="UP000507222">
    <property type="component" value="Unassembled WGS sequence"/>
</dbReference>
<gene>
    <name evidence="1" type="ORF">CURHAP_LOCUS31895</name>
    <name evidence="2" type="ORF">ORAREDHAP_LOCUS31496</name>
</gene>
<proteinExistence type="predicted"/>
<name>A0A6J5XBN8_PRUAR</name>
<accession>A0A6J5XBN8</accession>
<reference evidence="4" key="1">
    <citation type="journal article" date="2020" name="Genome Biol.">
        <title>Gamete binning: chromosome-level and haplotype-resolved genome assembly enabled by high-throughput single-cell sequencing of gamete genomes.</title>
        <authorList>
            <person name="Campoy J.A."/>
            <person name="Sun H."/>
            <person name="Goel M."/>
            <person name="Jiao W.-B."/>
            <person name="Folz-Donahue K."/>
            <person name="Wang N."/>
            <person name="Rubio M."/>
            <person name="Liu C."/>
            <person name="Kukat C."/>
            <person name="Ruiz D."/>
            <person name="Huettel B."/>
            <person name="Schneeberger K."/>
        </authorList>
    </citation>
    <scope>NUCLEOTIDE SEQUENCE [LARGE SCALE GENOMIC DNA]</scope>
    <source>
        <strain evidence="4">cv. Rojo Pasion</strain>
    </source>
</reference>
<evidence type="ECO:0000313" key="4">
    <source>
        <dbReference type="Proteomes" id="UP000507245"/>
    </source>
</evidence>
<organism evidence="2 4">
    <name type="scientific">Prunus armeniaca</name>
    <name type="common">Apricot</name>
    <name type="synonym">Armeniaca vulgaris</name>
    <dbReference type="NCBI Taxonomy" id="36596"/>
    <lineage>
        <taxon>Eukaryota</taxon>
        <taxon>Viridiplantae</taxon>
        <taxon>Streptophyta</taxon>
        <taxon>Embryophyta</taxon>
        <taxon>Tracheophyta</taxon>
        <taxon>Spermatophyta</taxon>
        <taxon>Magnoliopsida</taxon>
        <taxon>eudicotyledons</taxon>
        <taxon>Gunneridae</taxon>
        <taxon>Pentapetalae</taxon>
        <taxon>rosids</taxon>
        <taxon>fabids</taxon>
        <taxon>Rosales</taxon>
        <taxon>Rosaceae</taxon>
        <taxon>Amygdaloideae</taxon>
        <taxon>Amygdaleae</taxon>
        <taxon>Prunus</taxon>
    </lineage>
</organism>
<dbReference type="EMBL" id="CAEKDK010000005">
    <property type="protein sequence ID" value="CAB4279564.1"/>
    <property type="molecule type" value="Genomic_DNA"/>
</dbReference>
<dbReference type="AlphaFoldDB" id="A0A6J5XBN8"/>
<dbReference type="Proteomes" id="UP000507245">
    <property type="component" value="Unassembled WGS sequence"/>
</dbReference>
<reference evidence="2 3" key="2">
    <citation type="submission" date="2020-05" db="EMBL/GenBank/DDBJ databases">
        <authorList>
            <person name="Campoy J."/>
            <person name="Schneeberger K."/>
            <person name="Spophaly S."/>
        </authorList>
    </citation>
    <scope>NUCLEOTIDE SEQUENCE [LARGE SCALE GENOMIC DNA]</scope>
    <source>
        <strain evidence="2">PruArmRojPasFocal</strain>
    </source>
</reference>
<evidence type="ECO:0000313" key="3">
    <source>
        <dbReference type="Proteomes" id="UP000507222"/>
    </source>
</evidence>
<sequence length="82" mass="8363">MGLSDLDGEVALDDIECSLGSCMVLTHRAKVGVVIGISAASRRWCALGMEEIPIGSGTHRVLGSNGGRFGGKTGASTGIPDF</sequence>
<evidence type="ECO:0000313" key="2">
    <source>
        <dbReference type="EMBL" id="CAB4310017.1"/>
    </source>
</evidence>